<evidence type="ECO:0000256" key="9">
    <source>
        <dbReference type="PROSITE-ProRule" id="PRU10086"/>
    </source>
</evidence>
<evidence type="ECO:0000256" key="7">
    <source>
        <dbReference type="HAMAP-Rule" id="MF_00444"/>
    </source>
</evidence>
<evidence type="ECO:0000256" key="3">
    <source>
        <dbReference type="ARBA" id="ARBA00022670"/>
    </source>
</evidence>
<dbReference type="GO" id="GO:0006508">
    <property type="term" value="P:proteolysis"/>
    <property type="evidence" value="ECO:0007669"/>
    <property type="project" value="UniProtKB-KW"/>
</dbReference>
<keyword evidence="5 7" id="KW-0720">Serine protease</keyword>
<evidence type="ECO:0000256" key="6">
    <source>
        <dbReference type="ARBA" id="ARBA00034021"/>
    </source>
</evidence>
<dbReference type="InterPro" id="IPR023562">
    <property type="entry name" value="ClpP/TepA"/>
</dbReference>
<feature type="active site" evidence="8">
    <location>
        <position position="104"/>
    </location>
</feature>
<protein>
    <recommendedName>
        <fullName evidence="7 12">ATP-dependent Clp protease proteolytic subunit</fullName>
        <ecNumber evidence="7 10">3.4.21.92</ecNumber>
    </recommendedName>
    <alternativeName>
        <fullName evidence="7">Endopeptidase Clp</fullName>
    </alternativeName>
</protein>
<dbReference type="PANTHER" id="PTHR10381:SF26">
    <property type="entry name" value="ATP-DEPENDENT CLP PROTEASE PROTEOLYTIC SUBUNIT-LIKE-RELATED"/>
    <property type="match status" value="1"/>
</dbReference>
<evidence type="ECO:0000256" key="12">
    <source>
        <dbReference type="RuleBase" id="RU003567"/>
    </source>
</evidence>
<reference evidence="13 14" key="1">
    <citation type="submission" date="2023-07" db="EMBL/GenBank/DDBJ databases">
        <title>Sequencing the genomes of 1000 actinobacteria strains.</title>
        <authorList>
            <person name="Klenk H.-P."/>
        </authorList>
    </citation>
    <scope>NUCLEOTIDE SEQUENCE [LARGE SCALE GENOMIC DNA]</scope>
    <source>
        <strain evidence="13 14">DSM 44109</strain>
    </source>
</reference>
<feature type="active site" description="Nucleophile" evidence="7">
    <location>
        <position position="104"/>
    </location>
</feature>
<evidence type="ECO:0000256" key="10">
    <source>
        <dbReference type="RuleBase" id="RU000549"/>
    </source>
</evidence>
<evidence type="ECO:0000313" key="13">
    <source>
        <dbReference type="EMBL" id="MDP9862710.1"/>
    </source>
</evidence>
<dbReference type="EMBL" id="JAUSRB010000002">
    <property type="protein sequence ID" value="MDP9862710.1"/>
    <property type="molecule type" value="Genomic_DNA"/>
</dbReference>
<evidence type="ECO:0000256" key="2">
    <source>
        <dbReference type="ARBA" id="ARBA00022490"/>
    </source>
</evidence>
<feature type="active site" evidence="7 9">
    <location>
        <position position="129"/>
    </location>
</feature>
<proteinExistence type="inferred from homology"/>
<keyword evidence="3 7" id="KW-0645">Protease</keyword>
<evidence type="ECO:0000256" key="4">
    <source>
        <dbReference type="ARBA" id="ARBA00022801"/>
    </source>
</evidence>
<dbReference type="GO" id="GO:0004252">
    <property type="term" value="F:serine-type endopeptidase activity"/>
    <property type="evidence" value="ECO:0007669"/>
    <property type="project" value="UniProtKB-EC"/>
</dbReference>
<dbReference type="InterPro" id="IPR001907">
    <property type="entry name" value="ClpP"/>
</dbReference>
<dbReference type="Pfam" id="PF00574">
    <property type="entry name" value="CLP_protease"/>
    <property type="match status" value="1"/>
</dbReference>
<keyword evidence="2 7" id="KW-0963">Cytoplasm</keyword>
<name>A0ABT9R0G5_9ACTN</name>
<dbReference type="CDD" id="cd07017">
    <property type="entry name" value="S14_ClpP_2"/>
    <property type="match status" value="1"/>
</dbReference>
<evidence type="ECO:0000313" key="14">
    <source>
        <dbReference type="Proteomes" id="UP001230426"/>
    </source>
</evidence>
<gene>
    <name evidence="7" type="primary">clpP</name>
    <name evidence="13" type="ORF">J2S55_001976</name>
</gene>
<dbReference type="PRINTS" id="PR00127">
    <property type="entry name" value="CLPPROTEASEP"/>
</dbReference>
<dbReference type="SUPFAM" id="SSF52096">
    <property type="entry name" value="ClpP/crotonase"/>
    <property type="match status" value="1"/>
</dbReference>
<sequence length="207" mass="22532">MNGFTDRYVLPDLVERTSYGTSVTDPYSKLLAGRIIFLGTPIDDTSANDVMAQLLYLDYDDPGQDISLYINSPGGSFTAMMAIYDTMQYVTADVETVCMGQAASAAAVLLAAGTPGKRMALPRSRVLIHQPSGEAQGSFSDLELHAHELLRAQELMEILLARHTGQSEERIRRDIERDKVLDADGAIAYGLVDVTVPFRKATASSPE</sequence>
<comment type="similarity">
    <text evidence="1 7 12">Belongs to the peptidase S14 family.</text>
</comment>
<comment type="subunit">
    <text evidence="7">Fourteen ClpP subunits assemble into 2 heptameric rings which stack back to back to give a disk-like structure with a central cavity, resembling the structure of eukaryotic proteasomes.</text>
</comment>
<dbReference type="NCBIfam" id="NF009205">
    <property type="entry name" value="PRK12553.1"/>
    <property type="match status" value="1"/>
</dbReference>
<dbReference type="InterPro" id="IPR029045">
    <property type="entry name" value="ClpP/crotonase-like_dom_sf"/>
</dbReference>
<dbReference type="HAMAP" id="MF_00444">
    <property type="entry name" value="ClpP"/>
    <property type="match status" value="1"/>
</dbReference>
<comment type="caution">
    <text evidence="13">The sequence shown here is derived from an EMBL/GenBank/DDBJ whole genome shotgun (WGS) entry which is preliminary data.</text>
</comment>
<dbReference type="PANTHER" id="PTHR10381">
    <property type="entry name" value="ATP-DEPENDENT CLP PROTEASE PROTEOLYTIC SUBUNIT"/>
    <property type="match status" value="1"/>
</dbReference>
<comment type="subcellular location">
    <subcellularLocation>
        <location evidence="7">Cytoplasm</location>
    </subcellularLocation>
</comment>
<accession>A0ABT9R0G5</accession>
<evidence type="ECO:0000256" key="8">
    <source>
        <dbReference type="PROSITE-ProRule" id="PRU10085"/>
    </source>
</evidence>
<evidence type="ECO:0000256" key="1">
    <source>
        <dbReference type="ARBA" id="ARBA00007039"/>
    </source>
</evidence>
<evidence type="ECO:0000256" key="5">
    <source>
        <dbReference type="ARBA" id="ARBA00022825"/>
    </source>
</evidence>
<dbReference type="EC" id="3.4.21.92" evidence="7 10"/>
<dbReference type="Proteomes" id="UP001230426">
    <property type="component" value="Unassembled WGS sequence"/>
</dbReference>
<dbReference type="Gene3D" id="3.90.226.10">
    <property type="entry name" value="2-enoyl-CoA Hydratase, Chain A, domain 1"/>
    <property type="match status" value="1"/>
</dbReference>
<dbReference type="InterPro" id="IPR033135">
    <property type="entry name" value="ClpP_His_AS"/>
</dbReference>
<organism evidence="13 14">
    <name type="scientific">Streptosporangium brasiliense</name>
    <dbReference type="NCBI Taxonomy" id="47480"/>
    <lineage>
        <taxon>Bacteria</taxon>
        <taxon>Bacillati</taxon>
        <taxon>Actinomycetota</taxon>
        <taxon>Actinomycetes</taxon>
        <taxon>Streptosporangiales</taxon>
        <taxon>Streptosporangiaceae</taxon>
        <taxon>Streptosporangium</taxon>
    </lineage>
</organism>
<evidence type="ECO:0000256" key="11">
    <source>
        <dbReference type="RuleBase" id="RU000550"/>
    </source>
</evidence>
<keyword evidence="14" id="KW-1185">Reference proteome</keyword>
<dbReference type="PROSITE" id="PS00381">
    <property type="entry name" value="CLP_PROTEASE_SER"/>
    <property type="match status" value="1"/>
</dbReference>
<dbReference type="PROSITE" id="PS00382">
    <property type="entry name" value="CLP_PROTEASE_HIS"/>
    <property type="match status" value="1"/>
</dbReference>
<comment type="function">
    <text evidence="7 11">Cleaves peptides in various proteins in a process that requires ATP hydrolysis. Has a chymotrypsin-like activity. Plays a major role in the degradation of misfolded proteins.</text>
</comment>
<keyword evidence="4 7" id="KW-0378">Hydrolase</keyword>
<dbReference type="InterPro" id="IPR018215">
    <property type="entry name" value="ClpP_Ser_AS"/>
</dbReference>
<comment type="catalytic activity">
    <reaction evidence="6 7 9">
        <text>Hydrolysis of proteins to small peptides in the presence of ATP and magnesium. alpha-casein is the usual test substrate. In the absence of ATP, only oligopeptides shorter than five residues are hydrolyzed (such as succinyl-Leu-Tyr-|-NHMec, and Leu-Tyr-Leu-|-Tyr-Trp, in which cleavage of the -Tyr-|-Leu- and -Tyr-|-Trp bonds also occurs).</text>
        <dbReference type="EC" id="3.4.21.92"/>
    </reaction>
</comment>
<dbReference type="NCBIfam" id="NF001368">
    <property type="entry name" value="PRK00277.1"/>
    <property type="match status" value="1"/>
</dbReference>